<name>A0A485KVZ6_9STRA</name>
<evidence type="ECO:0000313" key="2">
    <source>
        <dbReference type="EMBL" id="VFT89422.1"/>
    </source>
</evidence>
<dbReference type="Proteomes" id="UP000332933">
    <property type="component" value="Unassembled WGS sequence"/>
</dbReference>
<proteinExistence type="predicted"/>
<dbReference type="EMBL" id="CAADRA010005397">
    <property type="protein sequence ID" value="VFT89422.1"/>
    <property type="molecule type" value="Genomic_DNA"/>
</dbReference>
<protein>
    <submittedName>
        <fullName evidence="2">Aste57867_12571 protein</fullName>
    </submittedName>
</protein>
<keyword evidence="3" id="KW-1185">Reference proteome</keyword>
<gene>
    <name evidence="2" type="primary">Aste57867_12571</name>
    <name evidence="1" type="ORF">As57867_012525</name>
    <name evidence="2" type="ORF">ASTE57867_12571</name>
</gene>
<reference evidence="1" key="2">
    <citation type="submission" date="2019-06" db="EMBL/GenBank/DDBJ databases">
        <title>Genomics analysis of Aphanomyces spp. identifies a new class of oomycete effector associated with host adaptation.</title>
        <authorList>
            <person name="Gaulin E."/>
        </authorList>
    </citation>
    <scope>NUCLEOTIDE SEQUENCE</scope>
    <source>
        <strain evidence="1">CBS 578.67</strain>
    </source>
</reference>
<accession>A0A485KVZ6</accession>
<evidence type="ECO:0000313" key="1">
    <source>
        <dbReference type="EMBL" id="KAF0696689.1"/>
    </source>
</evidence>
<organism evidence="2 3">
    <name type="scientific">Aphanomyces stellatus</name>
    <dbReference type="NCBI Taxonomy" id="120398"/>
    <lineage>
        <taxon>Eukaryota</taxon>
        <taxon>Sar</taxon>
        <taxon>Stramenopiles</taxon>
        <taxon>Oomycota</taxon>
        <taxon>Saprolegniomycetes</taxon>
        <taxon>Saprolegniales</taxon>
        <taxon>Verrucalvaceae</taxon>
        <taxon>Aphanomyces</taxon>
    </lineage>
</organism>
<evidence type="ECO:0000313" key="3">
    <source>
        <dbReference type="Proteomes" id="UP000332933"/>
    </source>
</evidence>
<dbReference type="EMBL" id="VJMH01005376">
    <property type="protein sequence ID" value="KAF0696689.1"/>
    <property type="molecule type" value="Genomic_DNA"/>
</dbReference>
<sequence length="231" mass="26882">MDMLRHDDVDTGAIEAKRLAECSHKAEYRARQRHERAILHAEVQLLQTHLQIHLRHKASQQRHVAAVQRPLHHGAFSANQIQNSTLRAKWTKMAVLGTVARVQSTYFADFMYAVLSSGGFLYQRHYKPRYSLSRFELLRRYDLSGHVVIVQLYLREDECLPLEANQWRHHGFGRTTFDRIADDVTLYRSRFFQSPAVSTVGIATFDHIARVMGVTRDVILARMENNIQRFL</sequence>
<reference evidence="2 3" key="1">
    <citation type="submission" date="2019-03" db="EMBL/GenBank/DDBJ databases">
        <authorList>
            <person name="Gaulin E."/>
            <person name="Dumas B."/>
        </authorList>
    </citation>
    <scope>NUCLEOTIDE SEQUENCE [LARGE SCALE GENOMIC DNA]</scope>
    <source>
        <strain evidence="2">CBS 568.67</strain>
    </source>
</reference>
<dbReference type="AlphaFoldDB" id="A0A485KVZ6"/>